<accession>G7E2C3</accession>
<keyword evidence="8" id="KW-0746">Sphingolipid metabolism</keyword>
<dbReference type="eggNOG" id="KOG1383">
    <property type="taxonomic scope" value="Eukaryota"/>
</dbReference>
<evidence type="ECO:0000256" key="12">
    <source>
        <dbReference type="ARBA" id="ARBA00023239"/>
    </source>
</evidence>
<evidence type="ECO:0000256" key="10">
    <source>
        <dbReference type="ARBA" id="ARBA00023098"/>
    </source>
</evidence>
<keyword evidence="10" id="KW-0443">Lipid metabolism</keyword>
<dbReference type="InterPro" id="IPR015422">
    <property type="entry name" value="PyrdxlP-dep_Trfase_small"/>
</dbReference>
<evidence type="ECO:0000256" key="17">
    <source>
        <dbReference type="RuleBase" id="RU000382"/>
    </source>
</evidence>
<dbReference type="STRING" id="764103.G7E2C3"/>
<comment type="caution">
    <text evidence="18">The sequence shown here is derived from an EMBL/GenBank/DDBJ whole genome shotgun (WGS) entry which is preliminary data.</text>
</comment>
<evidence type="ECO:0000313" key="18">
    <source>
        <dbReference type="EMBL" id="GAA96983.1"/>
    </source>
</evidence>
<reference evidence="18 19" key="2">
    <citation type="journal article" date="2012" name="Open Biol.">
        <title>Characteristics of nucleosomes and linker DNA regions on the genome of the basidiomycete Mixia osmundae revealed by mono- and dinucleosome mapping.</title>
        <authorList>
            <person name="Nishida H."/>
            <person name="Kondo S."/>
            <person name="Matsumoto T."/>
            <person name="Suzuki Y."/>
            <person name="Yoshikawa H."/>
            <person name="Taylor T.D."/>
            <person name="Sugiyama J."/>
        </authorList>
    </citation>
    <scope>NUCLEOTIDE SEQUENCE [LARGE SCALE GENOMIC DNA]</scope>
    <source>
        <strain evidence="19">CBS 9802 / IAM 14324 / JCM 22182 / KY 12970</strain>
    </source>
</reference>
<reference evidence="18 19" key="1">
    <citation type="journal article" date="2011" name="J. Gen. Appl. Microbiol.">
        <title>Draft genome sequencing of the enigmatic basidiomycete Mixia osmundae.</title>
        <authorList>
            <person name="Nishida H."/>
            <person name="Nagatsuka Y."/>
            <person name="Sugiyama J."/>
        </authorList>
    </citation>
    <scope>NUCLEOTIDE SEQUENCE [LARGE SCALE GENOMIC DNA]</scope>
    <source>
        <strain evidence="19">CBS 9802 / IAM 14324 / JCM 22182 / KY 12970</strain>
    </source>
</reference>
<dbReference type="PANTHER" id="PTHR42735">
    <property type="match status" value="1"/>
</dbReference>
<evidence type="ECO:0000256" key="13">
    <source>
        <dbReference type="ARBA" id="ARBA00038302"/>
    </source>
</evidence>
<dbReference type="Gene3D" id="3.90.1150.10">
    <property type="entry name" value="Aspartate Aminotransferase, domain 1"/>
    <property type="match status" value="1"/>
</dbReference>
<keyword evidence="9" id="KW-1133">Transmembrane helix</keyword>
<dbReference type="GO" id="GO:0008117">
    <property type="term" value="F:sphinganine-1-phosphate aldolase activity"/>
    <property type="evidence" value="ECO:0007669"/>
    <property type="project" value="UniProtKB-EC"/>
</dbReference>
<keyword evidence="5" id="KW-0812">Transmembrane</keyword>
<keyword evidence="12 17" id="KW-0456">Lyase</keyword>
<dbReference type="Pfam" id="PF00282">
    <property type="entry name" value="Pyridoxal_deC"/>
    <property type="match status" value="1"/>
</dbReference>
<evidence type="ECO:0000313" key="19">
    <source>
        <dbReference type="Proteomes" id="UP000009131"/>
    </source>
</evidence>
<sequence length="549" mass="59872">MAVKAAKRKESLIGSIRGTLLTYDNLRTAIFWYVVQYYFTKSYRHLRARGVAPTLHDGYLWLAKSVFSLVLSTPPARRKVNQQLQAAEDDIIAKVAPKHEGLSSNATLPHHGMPKDWVEGELEKMEQLKATKWADGRVSGAVYHGHTEGEIGQVIQQAMARFILTNPLHPDVFPGIRKMESEVVKMCLAMYNADENGAGTTTSGGTESILMACKAYRDWAKATKGVTEPEMIIPVSAHAAFSKAGDYFGIKVHTISVDPVSRKVNVKQVRRAINKNTIMLVGSAPNFGDGIIDDIPSLAALALKHRLGLHVDCCLGSFLVPFLDKAGFPSEPFDFRVKGVTSISCDTHKYGFAPKGSSVVLYRNKTYRKYQYYIITDWPGGVYASPSIAGSRPGALIAGAWAAMMYMGQSGYVESCQQIVGAAKRIESAIRTQVPELHILGKPLVSVVAFDSDVVDIYEVGDRLGKRGWHLNALQNPPALHICCTRLTVAAVEDLIADIKWAVQESKSAGPGKGDMVTLYGLGRSTVVGPGLVAEMASRYIDTLTHFAG</sequence>
<evidence type="ECO:0000256" key="4">
    <source>
        <dbReference type="ARBA" id="ARBA00004991"/>
    </source>
</evidence>
<name>G7E2C3_MIXOS</name>
<organism evidence="18 19">
    <name type="scientific">Mixia osmundae (strain CBS 9802 / IAM 14324 / JCM 22182 / KY 12970)</name>
    <dbReference type="NCBI Taxonomy" id="764103"/>
    <lineage>
        <taxon>Eukaryota</taxon>
        <taxon>Fungi</taxon>
        <taxon>Dikarya</taxon>
        <taxon>Basidiomycota</taxon>
        <taxon>Pucciniomycotina</taxon>
        <taxon>Mixiomycetes</taxon>
        <taxon>Mixiales</taxon>
        <taxon>Mixiaceae</taxon>
        <taxon>Mixia</taxon>
    </lineage>
</organism>
<keyword evidence="7 16" id="KW-0663">Pyridoxal phosphate</keyword>
<comment type="similarity">
    <text evidence="13">Belongs to the group II decarboxylase family. Sphingosine-1-phosphate lyase subfamily.</text>
</comment>
<dbReference type="GO" id="GO:0030149">
    <property type="term" value="P:sphingolipid catabolic process"/>
    <property type="evidence" value="ECO:0007669"/>
    <property type="project" value="TreeGrafter"/>
</dbReference>
<evidence type="ECO:0000256" key="6">
    <source>
        <dbReference type="ARBA" id="ARBA00022824"/>
    </source>
</evidence>
<dbReference type="GO" id="GO:0019752">
    <property type="term" value="P:carboxylic acid metabolic process"/>
    <property type="evidence" value="ECO:0007669"/>
    <property type="project" value="InterPro"/>
</dbReference>
<dbReference type="HOGENOM" id="CLU_028929_1_0_1"/>
<evidence type="ECO:0000256" key="1">
    <source>
        <dbReference type="ARBA" id="ARBA00001933"/>
    </source>
</evidence>
<evidence type="ECO:0000256" key="8">
    <source>
        <dbReference type="ARBA" id="ARBA00022919"/>
    </source>
</evidence>
<dbReference type="InterPro" id="IPR015424">
    <property type="entry name" value="PyrdxlP-dep_Trfase"/>
</dbReference>
<dbReference type="InterPro" id="IPR050477">
    <property type="entry name" value="GrpII_AminoAcid_Decarb"/>
</dbReference>
<dbReference type="AlphaFoldDB" id="G7E2C3"/>
<comment type="cofactor">
    <cofactor evidence="1 16 17">
        <name>pyridoxal 5'-phosphate</name>
        <dbReference type="ChEBI" id="CHEBI:597326"/>
    </cofactor>
</comment>
<dbReference type="InterPro" id="IPR015421">
    <property type="entry name" value="PyrdxlP-dep_Trfase_major"/>
</dbReference>
<dbReference type="SUPFAM" id="SSF53383">
    <property type="entry name" value="PLP-dependent transferases"/>
    <property type="match status" value="1"/>
</dbReference>
<dbReference type="FunFam" id="3.40.640.10:FF:000020">
    <property type="entry name" value="sphingosine-1-phosphate lyase 1"/>
    <property type="match status" value="1"/>
</dbReference>
<dbReference type="EC" id="4.1.2.27" evidence="14"/>
<comment type="subcellular location">
    <subcellularLocation>
        <location evidence="2">Endoplasmic reticulum membrane</location>
        <topology evidence="2">Single-pass membrane protein</topology>
    </subcellularLocation>
</comment>
<dbReference type="InParanoid" id="G7E2C3"/>
<dbReference type="Gene3D" id="3.40.640.10">
    <property type="entry name" value="Type I PLP-dependent aspartate aminotransferase-like (Major domain)"/>
    <property type="match status" value="1"/>
</dbReference>
<dbReference type="GO" id="GO:0030170">
    <property type="term" value="F:pyridoxal phosphate binding"/>
    <property type="evidence" value="ECO:0007669"/>
    <property type="project" value="InterPro"/>
</dbReference>
<evidence type="ECO:0000256" key="14">
    <source>
        <dbReference type="ARBA" id="ARBA00038965"/>
    </source>
</evidence>
<evidence type="ECO:0000256" key="5">
    <source>
        <dbReference type="ARBA" id="ARBA00022692"/>
    </source>
</evidence>
<keyword evidence="11" id="KW-0472">Membrane</keyword>
<dbReference type="GO" id="GO:0005789">
    <property type="term" value="C:endoplasmic reticulum membrane"/>
    <property type="evidence" value="ECO:0007669"/>
    <property type="project" value="UniProtKB-SubCell"/>
</dbReference>
<evidence type="ECO:0000256" key="2">
    <source>
        <dbReference type="ARBA" id="ARBA00004389"/>
    </source>
</evidence>
<evidence type="ECO:0000256" key="11">
    <source>
        <dbReference type="ARBA" id="ARBA00023136"/>
    </source>
</evidence>
<dbReference type="EMBL" id="BABT02000110">
    <property type="protein sequence ID" value="GAA96983.1"/>
    <property type="molecule type" value="Genomic_DNA"/>
</dbReference>
<evidence type="ECO:0000256" key="3">
    <source>
        <dbReference type="ARBA" id="ARBA00004760"/>
    </source>
</evidence>
<comment type="pathway">
    <text evidence="4">Sphingolipid metabolism.</text>
</comment>
<evidence type="ECO:0000256" key="9">
    <source>
        <dbReference type="ARBA" id="ARBA00022989"/>
    </source>
</evidence>
<gene>
    <name evidence="18" type="primary">Mo03657</name>
    <name evidence="18" type="ORF">E5Q_03657</name>
</gene>
<evidence type="ECO:0000256" key="16">
    <source>
        <dbReference type="PIRSR" id="PIRSR602129-50"/>
    </source>
</evidence>
<evidence type="ECO:0000256" key="7">
    <source>
        <dbReference type="ARBA" id="ARBA00022898"/>
    </source>
</evidence>
<protein>
    <recommendedName>
        <fullName evidence="14">sphinganine-1-phosphate aldolase</fullName>
        <ecNumber evidence="14">4.1.2.27</ecNumber>
    </recommendedName>
    <alternativeName>
        <fullName evidence="15">Sphingosine-1-phosphate aldolase</fullName>
    </alternativeName>
</protein>
<proteinExistence type="inferred from homology"/>
<evidence type="ECO:0000256" key="15">
    <source>
        <dbReference type="ARBA" id="ARBA00042568"/>
    </source>
</evidence>
<dbReference type="OrthoDB" id="10254570at2759"/>
<keyword evidence="19" id="KW-1185">Reference proteome</keyword>
<dbReference type="Proteomes" id="UP000009131">
    <property type="component" value="Unassembled WGS sequence"/>
</dbReference>
<dbReference type="Gene3D" id="6.10.140.2150">
    <property type="match status" value="1"/>
</dbReference>
<dbReference type="InterPro" id="IPR002129">
    <property type="entry name" value="PyrdxlP-dep_de-COase"/>
</dbReference>
<dbReference type="PANTHER" id="PTHR42735:SF6">
    <property type="entry name" value="SPHINGOSINE-1-PHOSPHATE LYASE 1"/>
    <property type="match status" value="1"/>
</dbReference>
<feature type="modified residue" description="N6-(pyridoxal phosphate)lysine" evidence="16">
    <location>
        <position position="349"/>
    </location>
</feature>
<keyword evidence="6" id="KW-0256">Endoplasmic reticulum</keyword>
<comment type="pathway">
    <text evidence="3">Lipid metabolism; sphingolipid metabolism.</text>
</comment>